<feature type="region of interest" description="Disordered" evidence="1">
    <location>
        <begin position="584"/>
        <end position="768"/>
    </location>
</feature>
<proteinExistence type="predicted"/>
<reference evidence="2" key="1">
    <citation type="journal article" date="2020" name="Fungal Divers.">
        <title>Resolving the Mortierellaceae phylogeny through synthesis of multi-gene phylogenetics and phylogenomics.</title>
        <authorList>
            <person name="Vandepol N."/>
            <person name="Liber J."/>
            <person name="Desiro A."/>
            <person name="Na H."/>
            <person name="Kennedy M."/>
            <person name="Barry K."/>
            <person name="Grigoriev I.V."/>
            <person name="Miller A.N."/>
            <person name="O'Donnell K."/>
            <person name="Stajich J.E."/>
            <person name="Bonito G."/>
        </authorList>
    </citation>
    <scope>NUCLEOTIDE SEQUENCE</scope>
    <source>
        <strain evidence="2">BC1065</strain>
    </source>
</reference>
<feature type="compositionally biased region" description="Low complexity" evidence="1">
    <location>
        <begin position="198"/>
        <end position="221"/>
    </location>
</feature>
<keyword evidence="3" id="KW-1185">Reference proteome</keyword>
<feature type="compositionally biased region" description="Low complexity" evidence="1">
    <location>
        <begin position="51"/>
        <end position="62"/>
    </location>
</feature>
<dbReference type="EMBL" id="JAAAJB010000225">
    <property type="protein sequence ID" value="KAG0261154.1"/>
    <property type="molecule type" value="Genomic_DNA"/>
</dbReference>
<feature type="compositionally biased region" description="Polar residues" evidence="1">
    <location>
        <begin position="686"/>
        <end position="697"/>
    </location>
</feature>
<feature type="compositionally biased region" description="Gly residues" evidence="1">
    <location>
        <begin position="842"/>
        <end position="852"/>
    </location>
</feature>
<gene>
    <name evidence="2" type="ORF">DFQ27_003116</name>
</gene>
<feature type="region of interest" description="Disordered" evidence="1">
    <location>
        <begin position="433"/>
        <end position="485"/>
    </location>
</feature>
<evidence type="ECO:0000313" key="3">
    <source>
        <dbReference type="Proteomes" id="UP000807716"/>
    </source>
</evidence>
<dbReference type="OrthoDB" id="2413517at2759"/>
<feature type="compositionally biased region" description="Low complexity" evidence="1">
    <location>
        <begin position="894"/>
        <end position="909"/>
    </location>
</feature>
<dbReference type="AlphaFoldDB" id="A0A9P6Q8G2"/>
<feature type="region of interest" description="Disordered" evidence="1">
    <location>
        <begin position="275"/>
        <end position="295"/>
    </location>
</feature>
<feature type="region of interest" description="Disordered" evidence="1">
    <location>
        <begin position="833"/>
        <end position="925"/>
    </location>
</feature>
<organism evidence="2 3">
    <name type="scientific">Actinomortierella ambigua</name>
    <dbReference type="NCBI Taxonomy" id="1343610"/>
    <lineage>
        <taxon>Eukaryota</taxon>
        <taxon>Fungi</taxon>
        <taxon>Fungi incertae sedis</taxon>
        <taxon>Mucoromycota</taxon>
        <taxon>Mortierellomycotina</taxon>
        <taxon>Mortierellomycetes</taxon>
        <taxon>Mortierellales</taxon>
        <taxon>Mortierellaceae</taxon>
        <taxon>Actinomortierella</taxon>
    </lineage>
</organism>
<name>A0A9P6Q8G2_9FUNG</name>
<feature type="compositionally biased region" description="Polar residues" evidence="1">
    <location>
        <begin position="910"/>
        <end position="925"/>
    </location>
</feature>
<feature type="compositionally biased region" description="Basic and acidic residues" evidence="1">
    <location>
        <begin position="610"/>
        <end position="623"/>
    </location>
</feature>
<feature type="compositionally biased region" description="Low complexity" evidence="1">
    <location>
        <begin position="710"/>
        <end position="721"/>
    </location>
</feature>
<evidence type="ECO:0000256" key="1">
    <source>
        <dbReference type="SAM" id="MobiDB-lite"/>
    </source>
</evidence>
<protein>
    <submittedName>
        <fullName evidence="2">Uncharacterized protein</fullName>
    </submittedName>
</protein>
<feature type="compositionally biased region" description="Low complexity" evidence="1">
    <location>
        <begin position="857"/>
        <end position="883"/>
    </location>
</feature>
<accession>A0A9P6Q8G2</accession>
<feature type="compositionally biased region" description="Polar residues" evidence="1">
    <location>
        <begin position="722"/>
        <end position="735"/>
    </location>
</feature>
<feature type="region of interest" description="Disordered" evidence="1">
    <location>
        <begin position="45"/>
        <end position="221"/>
    </location>
</feature>
<feature type="compositionally biased region" description="Polar residues" evidence="1">
    <location>
        <begin position="743"/>
        <end position="753"/>
    </location>
</feature>
<sequence>MQTEQALARRRRYMPAGVDEYLQREGLTDEEWERIFDLRYCTILVPKKGDGNSSDDTGNDSDPGQHTASPFPDEQHTESLIQQLQVEPRQSLDNLAPPTPTTPPPPASILTKHRSNSLMLPPTPTAPNPKRRRLIDPSLEIDEQPAFISEDSSDDDAMGHEHGQSELGGVSEDEGPMSSNDPMFGFLRQPRRSRRESTSSVTNHSPPSTTTNTTTAKKPFSPRSFFSKFWRSNSPDHEGMDLVEPDMEFIDEDATRPLSPKAKIEVLIDRTPVKNQKTPSAHVELPSRQTSSDAMEVDRLDNDASDNDMQADTPPLLLDSAPGTLSLQVAVSVKSAAADSRDSGADKDKDSEHLASNIADHNNVINPSATATATTVTTTTQWPLPSPTHHLLRERRPRANTDFSHLAWMTSPSLGARSPSSSRTLLKPRHFTPPHQPLTHPAFGQREPFSLPDQPNLLRKTAATTGSEKRIHNYGRRSSLSSDISSSTYASTTISSLLLPRVPLMASLGSQRATSSSDDWTNHHWNHLEVLYMQMNGDKLSEDNLFVVVDKFLEEDARQSGQPNRWSPNMIRRRCLALHRIRHSDKRRGTVSTRPWEQMQDGTKIPTSEYTREEEEKGEEETKSSLNPTAKRLPLTPFTPLAGPKPVSAPNPEALRDLLHPKGSTSSSTRLNRRRARESARPYPSTASFQRTASSVSDAGPSADSGALPTTSTSSSSSSSSNESTQAALNPSSDAPSIDPANHGSSPSMASLQRQERRKKMKLSQEIHTHKSVFKNRLAIGLKSVRQLLPFWREVESGQGTIKELVAVPLVPQRKVKNVVDAFETALDEASVENDASSVAASGGGGGGGGELSQGQRRMSSVSMASSSRRSSASGVAESVAEMIARGHAARMRSSVTSSPSNSSSNGSSFATLVTPSTSARSTEV</sequence>
<feature type="compositionally biased region" description="Pro residues" evidence="1">
    <location>
        <begin position="97"/>
        <end position="107"/>
    </location>
</feature>
<evidence type="ECO:0000313" key="2">
    <source>
        <dbReference type="EMBL" id="KAG0261154.1"/>
    </source>
</evidence>
<comment type="caution">
    <text evidence="2">The sequence shown here is derived from an EMBL/GenBank/DDBJ whole genome shotgun (WGS) entry which is preliminary data.</text>
</comment>
<dbReference type="Proteomes" id="UP000807716">
    <property type="component" value="Unassembled WGS sequence"/>
</dbReference>